<comment type="caution">
    <text evidence="2">The sequence shown here is derived from an EMBL/GenBank/DDBJ whole genome shotgun (WGS) entry which is preliminary data.</text>
</comment>
<reference evidence="2 3" key="1">
    <citation type="journal article" date="2024" name="Science">
        <title>Giant polyketide synthase enzymes in the biosynthesis of giant marine polyether toxins.</title>
        <authorList>
            <person name="Fallon T.R."/>
            <person name="Shende V.V."/>
            <person name="Wierzbicki I.H."/>
            <person name="Pendleton A.L."/>
            <person name="Watervoot N.F."/>
            <person name="Auber R.P."/>
            <person name="Gonzalez D.J."/>
            <person name="Wisecaver J.H."/>
            <person name="Moore B.S."/>
        </authorList>
    </citation>
    <scope>NUCLEOTIDE SEQUENCE [LARGE SCALE GENOMIC DNA]</scope>
    <source>
        <strain evidence="2 3">12B1</strain>
    </source>
</reference>
<gene>
    <name evidence="2" type="ORF">AB1Y20_020802</name>
</gene>
<dbReference type="EMBL" id="JBGBPQ010000004">
    <property type="protein sequence ID" value="KAL1525976.1"/>
    <property type="molecule type" value="Genomic_DNA"/>
</dbReference>
<evidence type="ECO:0000256" key="1">
    <source>
        <dbReference type="SAM" id="MobiDB-lite"/>
    </source>
</evidence>
<name>A0AB34JZ50_PRYPA</name>
<proteinExistence type="predicted"/>
<feature type="compositionally biased region" description="Basic and acidic residues" evidence="1">
    <location>
        <begin position="123"/>
        <end position="132"/>
    </location>
</feature>
<protein>
    <submittedName>
        <fullName evidence="2">Uncharacterized protein</fullName>
    </submittedName>
</protein>
<feature type="compositionally biased region" description="Basic residues" evidence="1">
    <location>
        <begin position="392"/>
        <end position="401"/>
    </location>
</feature>
<keyword evidence="3" id="KW-1185">Reference proteome</keyword>
<organism evidence="2 3">
    <name type="scientific">Prymnesium parvum</name>
    <name type="common">Toxic golden alga</name>
    <dbReference type="NCBI Taxonomy" id="97485"/>
    <lineage>
        <taxon>Eukaryota</taxon>
        <taxon>Haptista</taxon>
        <taxon>Haptophyta</taxon>
        <taxon>Prymnesiophyceae</taxon>
        <taxon>Prymnesiales</taxon>
        <taxon>Prymnesiaceae</taxon>
        <taxon>Prymnesium</taxon>
    </lineage>
</organism>
<evidence type="ECO:0000313" key="3">
    <source>
        <dbReference type="Proteomes" id="UP001515480"/>
    </source>
</evidence>
<sequence length="412" mass="46516">MGPEKWAALSDEERDTATRTHLQDCWQHLRNIFLAEMSKAMSSHVAEDLKPELDTFAQWERMSTEFSQLLRAAYKRRRANEEDALDALFTRYALALSFFERWVKRGVEMASDISTALRGYGGDGEREQERNMAHSNAAQLPHPSHGPQAALAPEQDKLNWCREQIEMRVVGLSWTDWATPWGSSKDDNIGTLSQLVAHLKERALESTIWLAEECPAPQFKRKTFKALGTPTAQAEALAEDQVRLSPAEVLGAAQKRRAELEAAGEIDWVSDRQPYPTGQGPVPDKSLVGKTLEVRWRYRHVETGQPVYIWCEGVVEKVADGEKDKATARCKRILPAGVVQIRWAADIEYDEEETLVWSMLKPSGFNKDVHLGWRFAASELKRMEAAKEARKAKGASKARAGKKNENFPVENS</sequence>
<feature type="region of interest" description="Disordered" evidence="1">
    <location>
        <begin position="120"/>
        <end position="150"/>
    </location>
</feature>
<dbReference type="Proteomes" id="UP001515480">
    <property type="component" value="Unassembled WGS sequence"/>
</dbReference>
<evidence type="ECO:0000313" key="2">
    <source>
        <dbReference type="EMBL" id="KAL1525976.1"/>
    </source>
</evidence>
<dbReference type="AlphaFoldDB" id="A0AB34JZ50"/>
<feature type="region of interest" description="Disordered" evidence="1">
    <location>
        <begin position="386"/>
        <end position="412"/>
    </location>
</feature>
<accession>A0AB34JZ50</accession>